<dbReference type="Proteomes" id="UP000198804">
    <property type="component" value="Unassembled WGS sequence"/>
</dbReference>
<feature type="transmembrane region" description="Helical" evidence="1">
    <location>
        <begin position="178"/>
        <end position="202"/>
    </location>
</feature>
<feature type="transmembrane region" description="Helical" evidence="1">
    <location>
        <begin position="309"/>
        <end position="326"/>
    </location>
</feature>
<accession>A0A1I4D3I8</accession>
<dbReference type="EMBL" id="FOSV01000005">
    <property type="protein sequence ID" value="SFK88148.1"/>
    <property type="molecule type" value="Genomic_DNA"/>
</dbReference>
<feature type="transmembrane region" description="Helical" evidence="1">
    <location>
        <begin position="12"/>
        <end position="31"/>
    </location>
</feature>
<name>A0A1I4D3I8_9HYPH</name>
<evidence type="ECO:0000256" key="1">
    <source>
        <dbReference type="SAM" id="Phobius"/>
    </source>
</evidence>
<evidence type="ECO:0008006" key="4">
    <source>
        <dbReference type="Google" id="ProtNLM"/>
    </source>
</evidence>
<organism evidence="2 3">
    <name type="scientific">Methylorubrum salsuginis</name>
    <dbReference type="NCBI Taxonomy" id="414703"/>
    <lineage>
        <taxon>Bacteria</taxon>
        <taxon>Pseudomonadati</taxon>
        <taxon>Pseudomonadota</taxon>
        <taxon>Alphaproteobacteria</taxon>
        <taxon>Hyphomicrobiales</taxon>
        <taxon>Methylobacteriaceae</taxon>
        <taxon>Methylorubrum</taxon>
    </lineage>
</organism>
<proteinExistence type="predicted"/>
<dbReference type="AlphaFoldDB" id="A0A1I4D3I8"/>
<keyword evidence="1" id="KW-0812">Transmembrane</keyword>
<dbReference type="OrthoDB" id="5495195at2"/>
<dbReference type="RefSeq" id="WP_091944262.1">
    <property type="nucleotide sequence ID" value="NZ_FOSV01000005.1"/>
</dbReference>
<feature type="transmembrane region" description="Helical" evidence="1">
    <location>
        <begin position="332"/>
        <end position="350"/>
    </location>
</feature>
<dbReference type="STRING" id="414703.SAMN04488125_105164"/>
<feature type="transmembrane region" description="Helical" evidence="1">
    <location>
        <begin position="222"/>
        <end position="239"/>
    </location>
</feature>
<feature type="transmembrane region" description="Helical" evidence="1">
    <location>
        <begin position="384"/>
        <end position="407"/>
    </location>
</feature>
<reference evidence="3" key="1">
    <citation type="submission" date="2016-10" db="EMBL/GenBank/DDBJ databases">
        <authorList>
            <person name="Varghese N."/>
            <person name="Submissions S."/>
        </authorList>
    </citation>
    <scope>NUCLEOTIDE SEQUENCE [LARGE SCALE GENOMIC DNA]</scope>
    <source>
        <strain evidence="3">CGMCC 1.6474</strain>
    </source>
</reference>
<feature type="transmembrane region" description="Helical" evidence="1">
    <location>
        <begin position="99"/>
        <end position="117"/>
    </location>
</feature>
<keyword evidence="1" id="KW-0472">Membrane</keyword>
<keyword evidence="1" id="KW-1133">Transmembrane helix</keyword>
<evidence type="ECO:0000313" key="3">
    <source>
        <dbReference type="Proteomes" id="UP000198804"/>
    </source>
</evidence>
<evidence type="ECO:0000313" key="2">
    <source>
        <dbReference type="EMBL" id="SFK88148.1"/>
    </source>
</evidence>
<sequence length="409" mass="44273">MTGDGFEARRDRVLAGVTALAGAALLALLVLRGGLKDAGLNSHGALADAFLHGRLWIERCPEIDCALFQGRTYVIFPPLPAVVAMPFIALFGFPGFKGFVFLGLALGGLSLLAWRSILRTLGVARADALWLLAALAFASPLYQVTLRADGVWFYAQTVGFLMVSLSLWAAICRQSLPLAGLFVGLAFLCRQMAIFYPLFLLVLCLPRERPLSESLRTMVKPVLLAGIPVAAALAVYFAYNAARFGSPTETGYGFIHNPDQTSFIWHRIRETGLFSRDYLLFNTLYLFLQGLHFEFGGPGLTTLAGFDKAGTALLVASPWVLLAFYARLDRVFAAGAAVIALIAGITLFYHSNGAEQIATQRYTLDWLPILIVLMARGSRPPAFAALPLLVTWGVAANLAVLAVLAVYKV</sequence>
<protein>
    <recommendedName>
        <fullName evidence="4">Dolichyl-phosphate-mannose-protein mannosyltransferase</fullName>
    </recommendedName>
</protein>
<feature type="transmembrane region" description="Helical" evidence="1">
    <location>
        <begin position="151"/>
        <end position="171"/>
    </location>
</feature>
<feature type="transmembrane region" description="Helical" evidence="1">
    <location>
        <begin position="73"/>
        <end position="93"/>
    </location>
</feature>
<gene>
    <name evidence="2" type="ORF">SAMN04488125_105164</name>
</gene>
<keyword evidence="3" id="KW-1185">Reference proteome</keyword>
<feature type="transmembrane region" description="Helical" evidence="1">
    <location>
        <begin position="129"/>
        <end position="145"/>
    </location>
</feature>